<evidence type="ECO:0000313" key="4">
    <source>
        <dbReference type="Proteomes" id="UP000608594"/>
    </source>
</evidence>
<keyword evidence="3" id="KW-0540">Nuclease</keyword>
<name>A0A926JCC8_9RHOB</name>
<feature type="domain" description="Endonuclease/exonuclease/phosphatase" evidence="2">
    <location>
        <begin position="20"/>
        <end position="313"/>
    </location>
</feature>
<dbReference type="Pfam" id="PF03372">
    <property type="entry name" value="Exo_endo_phos"/>
    <property type="match status" value="1"/>
</dbReference>
<evidence type="ECO:0000313" key="3">
    <source>
        <dbReference type="EMBL" id="MBC9246775.1"/>
    </source>
</evidence>
<dbReference type="Gene3D" id="3.60.10.10">
    <property type="entry name" value="Endonuclease/exonuclease/phosphatase"/>
    <property type="match status" value="1"/>
</dbReference>
<feature type="region of interest" description="Disordered" evidence="1">
    <location>
        <begin position="241"/>
        <end position="260"/>
    </location>
</feature>
<protein>
    <submittedName>
        <fullName evidence="3">Endonuclease/exonuclease/phosphatase family protein</fullName>
    </submittedName>
</protein>
<proteinExistence type="predicted"/>
<dbReference type="InterPro" id="IPR036691">
    <property type="entry name" value="Endo/exonu/phosph_ase_sf"/>
</dbReference>
<dbReference type="GO" id="GO:0004519">
    <property type="term" value="F:endonuclease activity"/>
    <property type="evidence" value="ECO:0007669"/>
    <property type="project" value="UniProtKB-KW"/>
</dbReference>
<evidence type="ECO:0000259" key="2">
    <source>
        <dbReference type="Pfam" id="PF03372"/>
    </source>
</evidence>
<accession>A0A926JCC8</accession>
<organism evidence="3 4">
    <name type="scientific">Paracoccus amoyensis</name>
    <dbReference type="NCBI Taxonomy" id="2760093"/>
    <lineage>
        <taxon>Bacteria</taxon>
        <taxon>Pseudomonadati</taxon>
        <taxon>Pseudomonadota</taxon>
        <taxon>Alphaproteobacteria</taxon>
        <taxon>Rhodobacterales</taxon>
        <taxon>Paracoccaceae</taxon>
        <taxon>Paracoccus</taxon>
    </lineage>
</organism>
<dbReference type="Proteomes" id="UP000608594">
    <property type="component" value="Unassembled WGS sequence"/>
</dbReference>
<keyword evidence="3" id="KW-0378">Hydrolase</keyword>
<sequence>MRVATYDPGLSREGPGLLLRDIERDDPQVLAAAKVIASAAPDVILLTGLDWDLDGRALSAFAAKLTAAGYDMPHRFAARPNSGLATGLDMNGDGRTGRADDAQGFGQFAGQNGMAVLSRLPIGQTIDYSTELWKNIPDNIMPATKPEIAAIQRLSSSGHWDVQITTPDGPLHLLAWSATPPVFDGKEDRNGRRNHDEAAFWLDHLPDAAFVLLGKINLDPVDGEGRPEALAALLNHAQDTAPKGAYQPTSTGANATHQGDPELDTAAFDVTGPGNLRVDYVLPDNGLTVLASGVLWPSPDTDLGKAVALASDHRLIWVDLNLADSKLD</sequence>
<keyword evidence="4" id="KW-1185">Reference proteome</keyword>
<evidence type="ECO:0000256" key="1">
    <source>
        <dbReference type="SAM" id="MobiDB-lite"/>
    </source>
</evidence>
<dbReference type="SUPFAM" id="SSF56219">
    <property type="entry name" value="DNase I-like"/>
    <property type="match status" value="1"/>
</dbReference>
<gene>
    <name evidence="3" type="ORF">H4P12_08625</name>
</gene>
<dbReference type="EMBL" id="JACOQL010000002">
    <property type="protein sequence ID" value="MBC9246775.1"/>
    <property type="molecule type" value="Genomic_DNA"/>
</dbReference>
<dbReference type="InterPro" id="IPR005135">
    <property type="entry name" value="Endo/exonuclease/phosphatase"/>
</dbReference>
<dbReference type="AlphaFoldDB" id="A0A926JCC8"/>
<keyword evidence="3" id="KW-0255">Endonuclease</keyword>
<comment type="caution">
    <text evidence="3">The sequence shown here is derived from an EMBL/GenBank/DDBJ whole genome shotgun (WGS) entry which is preliminary data.</text>
</comment>
<reference evidence="3" key="1">
    <citation type="submission" date="2020-08" db="EMBL/GenBank/DDBJ databases">
        <title>Paracoccus amoyensis sp. nov., isolated from the surface seawater at coast of Xiamen, Fujian.</title>
        <authorList>
            <person name="Lyu L."/>
        </authorList>
    </citation>
    <scope>NUCLEOTIDE SEQUENCE</scope>
    <source>
        <strain evidence="3">11-3</strain>
    </source>
</reference>
<feature type="compositionally biased region" description="Polar residues" evidence="1">
    <location>
        <begin position="247"/>
        <end position="257"/>
    </location>
</feature>